<feature type="chain" id="PRO_5014996785" description="Periplasmic heavy metal sensor" evidence="1">
    <location>
        <begin position="34"/>
        <end position="160"/>
    </location>
</feature>
<name>A0A2N9LM33_9BACT</name>
<evidence type="ECO:0000313" key="3">
    <source>
        <dbReference type="Proteomes" id="UP000239735"/>
    </source>
</evidence>
<dbReference type="Proteomes" id="UP000239735">
    <property type="component" value="Unassembled WGS sequence"/>
</dbReference>
<reference evidence="3" key="1">
    <citation type="submission" date="2018-02" db="EMBL/GenBank/DDBJ databases">
        <authorList>
            <person name="Hausmann B."/>
        </authorList>
    </citation>
    <scope>NUCLEOTIDE SEQUENCE [LARGE SCALE GENOMIC DNA]</scope>
    <source>
        <strain evidence="3">Peat soil MAG SbA5</strain>
    </source>
</reference>
<evidence type="ECO:0000313" key="2">
    <source>
        <dbReference type="EMBL" id="SPE24184.1"/>
    </source>
</evidence>
<gene>
    <name evidence="2" type="ORF">SBA5_430063</name>
</gene>
<feature type="signal peptide" evidence="1">
    <location>
        <begin position="1"/>
        <end position="33"/>
    </location>
</feature>
<organism evidence="2 3">
    <name type="scientific">Candidatus Sulfuritelmatomonas gaucii</name>
    <dbReference type="NCBI Taxonomy" id="2043161"/>
    <lineage>
        <taxon>Bacteria</taxon>
        <taxon>Pseudomonadati</taxon>
        <taxon>Acidobacteriota</taxon>
        <taxon>Terriglobia</taxon>
        <taxon>Terriglobales</taxon>
        <taxon>Acidobacteriaceae</taxon>
        <taxon>Candidatus Sulfuritelmatomonas</taxon>
    </lineage>
</organism>
<dbReference type="AlphaFoldDB" id="A0A2N9LM33"/>
<protein>
    <recommendedName>
        <fullName evidence="4">Periplasmic heavy metal sensor</fullName>
    </recommendedName>
</protein>
<keyword evidence="1" id="KW-0732">Signal</keyword>
<dbReference type="PROSITE" id="PS51257">
    <property type="entry name" value="PROKAR_LIPOPROTEIN"/>
    <property type="match status" value="1"/>
</dbReference>
<evidence type="ECO:0008006" key="4">
    <source>
        <dbReference type="Google" id="ProtNLM"/>
    </source>
</evidence>
<dbReference type="EMBL" id="OKRB01000101">
    <property type="protein sequence ID" value="SPE24184.1"/>
    <property type="molecule type" value="Genomic_DNA"/>
</dbReference>
<accession>A0A2N9LM33</accession>
<proteinExistence type="predicted"/>
<evidence type="ECO:0000256" key="1">
    <source>
        <dbReference type="SAM" id="SignalP"/>
    </source>
</evidence>
<sequence>MDKAGRRCSGRRLRLIRLPLRLASSVGLALAFACIPAGIAQTSNGSNGGQGSLRGSFPGHVDVGPLSSDEYDPVMIERRMRALNIERQKEMVSDTNKLLRLARELNAEVAAQRSNALTPDQLHKIAEIEKLARSVKERMTSAVGGPQSVIPPPAVVYPMH</sequence>